<sequence>MAEREAQQTTYLERHLPELAAAAERVRPYVRRTPLLTTDLDRRLRLKPECFQLTGSFKARGAFNAVLALKEREPQVRGVITVSSGNHAQALALAARTAGLDALVLIPEDANPAKVAATRAYGAEVMQQGVTFENREARLREVMAETRLTLVHPFDNWDIIHGQGTAARELLEDDGEVGT</sequence>
<organism evidence="14 15">
    <name type="scientific">Candidatus Nephthysia bennettiae</name>
    <dbReference type="NCBI Taxonomy" id="3127016"/>
    <lineage>
        <taxon>Bacteria</taxon>
        <taxon>Bacillati</taxon>
        <taxon>Candidatus Dormiibacterota</taxon>
        <taxon>Candidatus Dormibacteria</taxon>
        <taxon>Candidatus Dormibacterales</taxon>
        <taxon>Candidatus Dormibacteraceae</taxon>
        <taxon>Candidatus Nephthysia</taxon>
    </lineage>
</organism>
<evidence type="ECO:0000256" key="7">
    <source>
        <dbReference type="ARBA" id="ARBA00012096"/>
    </source>
</evidence>
<feature type="non-terminal residue" evidence="14">
    <location>
        <position position="179"/>
    </location>
</feature>
<dbReference type="FunFam" id="3.40.50.1100:FF:000005">
    <property type="entry name" value="Threonine dehydratase catabolic"/>
    <property type="match status" value="1"/>
</dbReference>
<dbReference type="GO" id="GO:0003941">
    <property type="term" value="F:L-serine ammonia-lyase activity"/>
    <property type="evidence" value="ECO:0007669"/>
    <property type="project" value="TreeGrafter"/>
</dbReference>
<dbReference type="Gene3D" id="3.40.50.1100">
    <property type="match status" value="2"/>
</dbReference>
<keyword evidence="10" id="KW-0456">Lyase</keyword>
<evidence type="ECO:0000313" key="14">
    <source>
        <dbReference type="EMBL" id="MBJ7600412.1"/>
    </source>
</evidence>
<dbReference type="RefSeq" id="WP_338204223.1">
    <property type="nucleotide sequence ID" value="NZ_JAEKNR010000202.1"/>
</dbReference>
<comment type="catalytic activity">
    <reaction evidence="1">
        <text>L-threonine = 2-oxobutanoate + NH4(+)</text>
        <dbReference type="Rhea" id="RHEA:22108"/>
        <dbReference type="ChEBI" id="CHEBI:16763"/>
        <dbReference type="ChEBI" id="CHEBI:28938"/>
        <dbReference type="ChEBI" id="CHEBI:57926"/>
        <dbReference type="EC" id="4.3.1.19"/>
    </reaction>
</comment>
<comment type="caution">
    <text evidence="14">The sequence shown here is derived from an EMBL/GenBank/DDBJ whole genome shotgun (WGS) entry which is preliminary data.</text>
</comment>
<dbReference type="InterPro" id="IPR001926">
    <property type="entry name" value="TrpB-like_PALP"/>
</dbReference>
<feature type="domain" description="Tryptophan synthase beta chain-like PALP" evidence="13">
    <location>
        <begin position="27"/>
        <end position="173"/>
    </location>
</feature>
<evidence type="ECO:0000256" key="6">
    <source>
        <dbReference type="ARBA" id="ARBA00010869"/>
    </source>
</evidence>
<comment type="cofactor">
    <cofactor evidence="4">
        <name>Mn(2+)</name>
        <dbReference type="ChEBI" id="CHEBI:29035"/>
    </cofactor>
</comment>
<comment type="cofactor">
    <cofactor evidence="5">
        <name>Mg(2+)</name>
        <dbReference type="ChEBI" id="CHEBI:18420"/>
    </cofactor>
</comment>
<dbReference type="GO" id="GO:0000287">
    <property type="term" value="F:magnesium ion binding"/>
    <property type="evidence" value="ECO:0007669"/>
    <property type="project" value="TreeGrafter"/>
</dbReference>
<dbReference type="GO" id="GO:0030170">
    <property type="term" value="F:pyridoxal phosphate binding"/>
    <property type="evidence" value="ECO:0007669"/>
    <property type="project" value="InterPro"/>
</dbReference>
<keyword evidence="8" id="KW-0460">Magnesium</keyword>
<dbReference type="GO" id="GO:0018114">
    <property type="term" value="F:threonine racemase activity"/>
    <property type="evidence" value="ECO:0007669"/>
    <property type="project" value="TreeGrafter"/>
</dbReference>
<comment type="cofactor">
    <cofactor evidence="3">
        <name>pyridoxal 5'-phosphate</name>
        <dbReference type="ChEBI" id="CHEBI:597326"/>
    </cofactor>
</comment>
<evidence type="ECO:0000259" key="13">
    <source>
        <dbReference type="Pfam" id="PF00291"/>
    </source>
</evidence>
<dbReference type="AlphaFoldDB" id="A0A934NF80"/>
<dbReference type="GO" id="GO:0004794">
    <property type="term" value="F:threonine deaminase activity"/>
    <property type="evidence" value="ECO:0007669"/>
    <property type="project" value="UniProtKB-EC"/>
</dbReference>
<keyword evidence="9" id="KW-0663">Pyridoxal phosphate</keyword>
<proteinExistence type="inferred from homology"/>
<dbReference type="PANTHER" id="PTHR43050">
    <property type="entry name" value="SERINE / THREONINE RACEMASE FAMILY MEMBER"/>
    <property type="match status" value="1"/>
</dbReference>
<dbReference type="PROSITE" id="PS00165">
    <property type="entry name" value="DEHYDRATASE_SER_THR"/>
    <property type="match status" value="1"/>
</dbReference>
<reference evidence="14" key="1">
    <citation type="submission" date="2020-10" db="EMBL/GenBank/DDBJ databases">
        <title>Ca. Dormibacterota MAGs.</title>
        <authorList>
            <person name="Montgomery K."/>
        </authorList>
    </citation>
    <scope>NUCLEOTIDE SEQUENCE [LARGE SCALE GENOMIC DNA]</scope>
    <source>
        <strain evidence="14">SC8812_S17_10</strain>
    </source>
</reference>
<comment type="similarity">
    <text evidence="6">Belongs to the serine/threonine dehydratase family.</text>
</comment>
<comment type="function">
    <text evidence="11">Catalyzes the anaerobic formation of alpha-ketobutyrate and ammonia from threonine in a two-step reaction. The first step involved a dehydration of threonine and a production of enamine intermediates (aminocrotonate), which tautomerizes to its imine form (iminobutyrate). Both intermediates are unstable and short-lived. The second step is the nonenzymatic hydrolysis of the enamine/imine intermediates to form 2-ketobutyrate and free ammonia. In the low water environment of the cell, the second step is accelerated by RidA.</text>
</comment>
<dbReference type="GO" id="GO:0005524">
    <property type="term" value="F:ATP binding"/>
    <property type="evidence" value="ECO:0007669"/>
    <property type="project" value="TreeGrafter"/>
</dbReference>
<evidence type="ECO:0000256" key="11">
    <source>
        <dbReference type="ARBA" id="ARBA00025527"/>
    </source>
</evidence>
<dbReference type="GO" id="GO:1901605">
    <property type="term" value="P:alpha-amino acid metabolic process"/>
    <property type="evidence" value="ECO:0007669"/>
    <property type="project" value="UniProtKB-ARBA"/>
</dbReference>
<dbReference type="Proteomes" id="UP000612893">
    <property type="component" value="Unassembled WGS sequence"/>
</dbReference>
<evidence type="ECO:0000256" key="10">
    <source>
        <dbReference type="ARBA" id="ARBA00023239"/>
    </source>
</evidence>
<gene>
    <name evidence="14" type="ORF">JF922_20360</name>
</gene>
<dbReference type="GO" id="GO:0030378">
    <property type="term" value="F:serine racemase activity"/>
    <property type="evidence" value="ECO:0007669"/>
    <property type="project" value="TreeGrafter"/>
</dbReference>
<accession>A0A934NF80</accession>
<evidence type="ECO:0000256" key="1">
    <source>
        <dbReference type="ARBA" id="ARBA00001274"/>
    </source>
</evidence>
<dbReference type="EMBL" id="JAEKNR010000202">
    <property type="protein sequence ID" value="MBJ7600412.1"/>
    <property type="molecule type" value="Genomic_DNA"/>
</dbReference>
<keyword evidence="15" id="KW-1185">Reference proteome</keyword>
<evidence type="ECO:0000256" key="12">
    <source>
        <dbReference type="ARBA" id="ARBA00031427"/>
    </source>
</evidence>
<evidence type="ECO:0000256" key="2">
    <source>
        <dbReference type="ARBA" id="ARBA00001913"/>
    </source>
</evidence>
<protein>
    <recommendedName>
        <fullName evidence="7">threonine ammonia-lyase</fullName>
        <ecNumber evidence="7">4.3.1.19</ecNumber>
    </recommendedName>
    <alternativeName>
        <fullName evidence="12">Threonine deaminase</fullName>
    </alternativeName>
</protein>
<evidence type="ECO:0000313" key="15">
    <source>
        <dbReference type="Proteomes" id="UP000612893"/>
    </source>
</evidence>
<comment type="cofactor">
    <cofactor evidence="2">
        <name>Ca(2+)</name>
        <dbReference type="ChEBI" id="CHEBI:29108"/>
    </cofactor>
</comment>
<evidence type="ECO:0000256" key="8">
    <source>
        <dbReference type="ARBA" id="ARBA00022842"/>
    </source>
</evidence>
<evidence type="ECO:0000256" key="5">
    <source>
        <dbReference type="ARBA" id="ARBA00001946"/>
    </source>
</evidence>
<evidence type="ECO:0000256" key="9">
    <source>
        <dbReference type="ARBA" id="ARBA00022898"/>
    </source>
</evidence>
<dbReference type="PANTHER" id="PTHR43050:SF1">
    <property type="entry name" value="SERINE RACEMASE"/>
    <property type="match status" value="1"/>
</dbReference>
<dbReference type="EC" id="4.3.1.19" evidence="7"/>
<dbReference type="InterPro" id="IPR000634">
    <property type="entry name" value="Ser/Thr_deHydtase_PyrdxlP-BS"/>
</dbReference>
<dbReference type="GO" id="GO:0008721">
    <property type="term" value="F:D-serine ammonia-lyase activity"/>
    <property type="evidence" value="ECO:0007669"/>
    <property type="project" value="TreeGrafter"/>
</dbReference>
<dbReference type="Pfam" id="PF00291">
    <property type="entry name" value="PALP"/>
    <property type="match status" value="1"/>
</dbReference>
<evidence type="ECO:0000256" key="4">
    <source>
        <dbReference type="ARBA" id="ARBA00001936"/>
    </source>
</evidence>
<dbReference type="InterPro" id="IPR036052">
    <property type="entry name" value="TrpB-like_PALP_sf"/>
</dbReference>
<evidence type="ECO:0000256" key="3">
    <source>
        <dbReference type="ARBA" id="ARBA00001933"/>
    </source>
</evidence>
<name>A0A934NF80_9BACT</name>
<dbReference type="SUPFAM" id="SSF53686">
    <property type="entry name" value="Tryptophan synthase beta subunit-like PLP-dependent enzymes"/>
    <property type="match status" value="1"/>
</dbReference>